<dbReference type="Proteomes" id="UP000319852">
    <property type="component" value="Chromosome"/>
</dbReference>
<dbReference type="AlphaFoldDB" id="A0A517MT75"/>
<accession>A0A517MT75</accession>
<reference evidence="1 2" key="1">
    <citation type="submission" date="2019-02" db="EMBL/GenBank/DDBJ databases">
        <title>Deep-cultivation of Planctomycetes and their phenomic and genomic characterization uncovers novel biology.</title>
        <authorList>
            <person name="Wiegand S."/>
            <person name="Jogler M."/>
            <person name="Boedeker C."/>
            <person name="Pinto D."/>
            <person name="Vollmers J."/>
            <person name="Rivas-Marin E."/>
            <person name="Kohn T."/>
            <person name="Peeters S.H."/>
            <person name="Heuer A."/>
            <person name="Rast P."/>
            <person name="Oberbeckmann S."/>
            <person name="Bunk B."/>
            <person name="Jeske O."/>
            <person name="Meyerdierks A."/>
            <person name="Storesund J.E."/>
            <person name="Kallscheuer N."/>
            <person name="Luecker S."/>
            <person name="Lage O.M."/>
            <person name="Pohl T."/>
            <person name="Merkel B.J."/>
            <person name="Hornburger P."/>
            <person name="Mueller R.-W."/>
            <person name="Bruemmer F."/>
            <person name="Labrenz M."/>
            <person name="Spormann A.M."/>
            <person name="Op den Camp H."/>
            <person name="Overmann J."/>
            <person name="Amann R."/>
            <person name="Jetten M.S.M."/>
            <person name="Mascher T."/>
            <person name="Medema M.H."/>
            <person name="Devos D.P."/>
            <person name="Kaster A.-K."/>
            <person name="Ovreas L."/>
            <person name="Rohde M."/>
            <person name="Galperin M.Y."/>
            <person name="Jogler C."/>
        </authorList>
    </citation>
    <scope>NUCLEOTIDE SEQUENCE [LARGE SCALE GENOMIC DNA]</scope>
    <source>
        <strain evidence="1 2">HG15A2</strain>
    </source>
</reference>
<dbReference type="EMBL" id="CP036263">
    <property type="protein sequence ID" value="QDS98084.1"/>
    <property type="molecule type" value="Genomic_DNA"/>
</dbReference>
<gene>
    <name evidence="1" type="ORF">HG15A2_13560</name>
</gene>
<dbReference type="KEGG" id="amob:HG15A2_13560"/>
<proteinExistence type="predicted"/>
<evidence type="ECO:0000313" key="2">
    <source>
        <dbReference type="Proteomes" id="UP000319852"/>
    </source>
</evidence>
<keyword evidence="2" id="KW-1185">Reference proteome</keyword>
<name>A0A517MT75_9BACT</name>
<protein>
    <submittedName>
        <fullName evidence="1">Uncharacterized protein</fullName>
    </submittedName>
</protein>
<evidence type="ECO:0000313" key="1">
    <source>
        <dbReference type="EMBL" id="QDS98084.1"/>
    </source>
</evidence>
<sequence length="103" mass="11143">MRFAINTLSNLGTNNARLSAKLIVRLIASKCADLRASIERLSALVVVDRLGVHWHALAWQLQAKITGTPVITTPAGGVCSGCVCYATAKRRMQRSIKRRVVAG</sequence>
<organism evidence="1 2">
    <name type="scientific">Adhaeretor mobilis</name>
    <dbReference type="NCBI Taxonomy" id="1930276"/>
    <lineage>
        <taxon>Bacteria</taxon>
        <taxon>Pseudomonadati</taxon>
        <taxon>Planctomycetota</taxon>
        <taxon>Planctomycetia</taxon>
        <taxon>Pirellulales</taxon>
        <taxon>Lacipirellulaceae</taxon>
        <taxon>Adhaeretor</taxon>
    </lineage>
</organism>
<dbReference type="RefSeq" id="WP_145058992.1">
    <property type="nucleotide sequence ID" value="NZ_CP036263.1"/>
</dbReference>